<feature type="transmembrane region" description="Helical" evidence="6">
    <location>
        <begin position="49"/>
        <end position="72"/>
    </location>
</feature>
<sequence>MPPQTCCPGLRPIWHMYWARPRYYFALGVAVLIALTVIVYIQGHVECSLGLGIPTITMALSIIVFLIGYPLYRNLDPAGSPYTRVLQICAASFRKRKIPLISDPKFCMSTRFLDKAAIVTEEDGVVTSEKPSFWRLNTVYRVEELKCIFRMLPIWAAGILSATADAQQNTFSLQHGNTMDKHLTKSFEVPSASVSVFAKLSMLIMIVLYDRVLVHVADENRLFHLDTSNSGSRIRRTEEKTCSLDRWPNRQPKIDNSHLCILARAAV</sequence>
<accession>A0A6A3AMT4</accession>
<dbReference type="Pfam" id="PF00854">
    <property type="entry name" value="PTR2"/>
    <property type="match status" value="1"/>
</dbReference>
<dbReference type="GO" id="GO:0022857">
    <property type="term" value="F:transmembrane transporter activity"/>
    <property type="evidence" value="ECO:0007669"/>
    <property type="project" value="InterPro"/>
</dbReference>
<dbReference type="Proteomes" id="UP000436088">
    <property type="component" value="Unassembled WGS sequence"/>
</dbReference>
<dbReference type="InterPro" id="IPR000109">
    <property type="entry name" value="POT_fam"/>
</dbReference>
<keyword evidence="4 6" id="KW-1133">Transmembrane helix</keyword>
<gene>
    <name evidence="7" type="ORF">F3Y22_tig00110429pilonHSYRG01303</name>
</gene>
<evidence type="ECO:0000313" key="7">
    <source>
        <dbReference type="EMBL" id="KAE8705456.1"/>
    </source>
</evidence>
<keyword evidence="3 6" id="KW-0812">Transmembrane</keyword>
<dbReference type="Gene3D" id="1.20.1250.20">
    <property type="entry name" value="MFS general substrate transporter like domains"/>
    <property type="match status" value="1"/>
</dbReference>
<comment type="caution">
    <text evidence="7">The sequence shown here is derived from an EMBL/GenBank/DDBJ whole genome shotgun (WGS) entry which is preliminary data.</text>
</comment>
<evidence type="ECO:0000256" key="4">
    <source>
        <dbReference type="ARBA" id="ARBA00022989"/>
    </source>
</evidence>
<evidence type="ECO:0000256" key="2">
    <source>
        <dbReference type="ARBA" id="ARBA00005982"/>
    </source>
</evidence>
<dbReference type="GO" id="GO:0016020">
    <property type="term" value="C:membrane"/>
    <property type="evidence" value="ECO:0007669"/>
    <property type="project" value="UniProtKB-SubCell"/>
</dbReference>
<proteinExistence type="inferred from homology"/>
<evidence type="ECO:0000313" key="8">
    <source>
        <dbReference type="Proteomes" id="UP000436088"/>
    </source>
</evidence>
<evidence type="ECO:0000256" key="5">
    <source>
        <dbReference type="ARBA" id="ARBA00023136"/>
    </source>
</evidence>
<protein>
    <submittedName>
        <fullName evidence="7">Protein NRT1/ PTR FAMILY 3.1</fullName>
    </submittedName>
</protein>
<reference evidence="7" key="1">
    <citation type="submission" date="2019-09" db="EMBL/GenBank/DDBJ databases">
        <title>Draft genome information of white flower Hibiscus syriacus.</title>
        <authorList>
            <person name="Kim Y.-M."/>
        </authorList>
    </citation>
    <scope>NUCLEOTIDE SEQUENCE [LARGE SCALE GENOMIC DNA]</scope>
    <source>
        <strain evidence="7">YM2019G1</strain>
    </source>
</reference>
<feature type="transmembrane region" description="Helical" evidence="6">
    <location>
        <begin position="23"/>
        <end position="43"/>
    </location>
</feature>
<comment type="subcellular location">
    <subcellularLocation>
        <location evidence="1">Membrane</location>
        <topology evidence="1">Multi-pass membrane protein</topology>
    </subcellularLocation>
</comment>
<evidence type="ECO:0000256" key="3">
    <source>
        <dbReference type="ARBA" id="ARBA00022692"/>
    </source>
</evidence>
<name>A0A6A3AMT4_HIBSY</name>
<evidence type="ECO:0000256" key="6">
    <source>
        <dbReference type="SAM" id="Phobius"/>
    </source>
</evidence>
<dbReference type="EMBL" id="VEPZ02000982">
    <property type="protein sequence ID" value="KAE8705456.1"/>
    <property type="molecule type" value="Genomic_DNA"/>
</dbReference>
<dbReference type="InterPro" id="IPR036259">
    <property type="entry name" value="MFS_trans_sf"/>
</dbReference>
<keyword evidence="5 6" id="KW-0472">Membrane</keyword>
<dbReference type="PANTHER" id="PTHR11654">
    <property type="entry name" value="OLIGOPEPTIDE TRANSPORTER-RELATED"/>
    <property type="match status" value="1"/>
</dbReference>
<keyword evidence="8" id="KW-1185">Reference proteome</keyword>
<organism evidence="7 8">
    <name type="scientific">Hibiscus syriacus</name>
    <name type="common">Rose of Sharon</name>
    <dbReference type="NCBI Taxonomy" id="106335"/>
    <lineage>
        <taxon>Eukaryota</taxon>
        <taxon>Viridiplantae</taxon>
        <taxon>Streptophyta</taxon>
        <taxon>Embryophyta</taxon>
        <taxon>Tracheophyta</taxon>
        <taxon>Spermatophyta</taxon>
        <taxon>Magnoliopsida</taxon>
        <taxon>eudicotyledons</taxon>
        <taxon>Gunneridae</taxon>
        <taxon>Pentapetalae</taxon>
        <taxon>rosids</taxon>
        <taxon>malvids</taxon>
        <taxon>Malvales</taxon>
        <taxon>Malvaceae</taxon>
        <taxon>Malvoideae</taxon>
        <taxon>Hibiscus</taxon>
    </lineage>
</organism>
<evidence type="ECO:0000256" key="1">
    <source>
        <dbReference type="ARBA" id="ARBA00004141"/>
    </source>
</evidence>
<dbReference type="AlphaFoldDB" id="A0A6A3AMT4"/>
<comment type="similarity">
    <text evidence="2">Belongs to the major facilitator superfamily. Proton-dependent oligopeptide transporter (POT/PTR) (TC 2.A.17) family.</text>
</comment>